<sequence length="166" mass="18502">MKKPASEPKKCGATTGDLGEGAHRAWGALLRSHAHFVERIERKLSAQGALSPEAYDVLLMLSYAPNHRLRMGELYETATLSRSGLTRLVDRLEKEGWVKREVCPNDRRSFEAVLTASGEAARARSWPLYAQAIAREFGHFFDEKEAHTLADLLERPLGKGESEAQV</sequence>
<dbReference type="SMART" id="SM00347">
    <property type="entry name" value="HTH_MARR"/>
    <property type="match status" value="1"/>
</dbReference>
<name>A0A2S8SSK7_9BACT</name>
<dbReference type="OrthoDB" id="5195026at2"/>
<gene>
    <name evidence="2" type="ORF">B1R32_10998</name>
</gene>
<keyword evidence="3" id="KW-1185">Reference proteome</keyword>
<protein>
    <submittedName>
        <fullName evidence="2">Transcriptional regulator, MarR family</fullName>
    </submittedName>
</protein>
<dbReference type="InterPro" id="IPR000835">
    <property type="entry name" value="HTH_MarR-typ"/>
</dbReference>
<dbReference type="AlphaFoldDB" id="A0A2S8SSK7"/>
<dbReference type="EMBL" id="NIGF01000009">
    <property type="protein sequence ID" value="PQV63758.1"/>
    <property type="molecule type" value="Genomic_DNA"/>
</dbReference>
<dbReference type="RefSeq" id="WP_105483918.1">
    <property type="nucleotide sequence ID" value="NZ_NIGF01000009.1"/>
</dbReference>
<evidence type="ECO:0000313" key="3">
    <source>
        <dbReference type="Proteomes" id="UP000237684"/>
    </source>
</evidence>
<dbReference type="SUPFAM" id="SSF46785">
    <property type="entry name" value="Winged helix' DNA-binding domain"/>
    <property type="match status" value="1"/>
</dbReference>
<dbReference type="Pfam" id="PF12802">
    <property type="entry name" value="MarR_2"/>
    <property type="match status" value="1"/>
</dbReference>
<dbReference type="PRINTS" id="PR00598">
    <property type="entry name" value="HTHMARR"/>
</dbReference>
<dbReference type="GO" id="GO:0006950">
    <property type="term" value="P:response to stress"/>
    <property type="evidence" value="ECO:0007669"/>
    <property type="project" value="TreeGrafter"/>
</dbReference>
<dbReference type="InParanoid" id="A0A2S8SSK7"/>
<dbReference type="PANTHER" id="PTHR33164:SF104">
    <property type="entry name" value="TRANSCRIPTIONAL REGULATORY PROTEIN"/>
    <property type="match status" value="1"/>
</dbReference>
<dbReference type="GO" id="GO:0003700">
    <property type="term" value="F:DNA-binding transcription factor activity"/>
    <property type="evidence" value="ECO:0007669"/>
    <property type="project" value="InterPro"/>
</dbReference>
<dbReference type="PANTHER" id="PTHR33164">
    <property type="entry name" value="TRANSCRIPTIONAL REGULATOR, MARR FAMILY"/>
    <property type="match status" value="1"/>
</dbReference>
<comment type="caution">
    <text evidence="2">The sequence shown here is derived from an EMBL/GenBank/DDBJ whole genome shotgun (WGS) entry which is preliminary data.</text>
</comment>
<feature type="domain" description="HTH marR-type" evidence="1">
    <location>
        <begin position="22"/>
        <end position="158"/>
    </location>
</feature>
<accession>A0A2S8SSK7</accession>
<evidence type="ECO:0000259" key="1">
    <source>
        <dbReference type="PROSITE" id="PS50995"/>
    </source>
</evidence>
<dbReference type="PROSITE" id="PS50995">
    <property type="entry name" value="HTH_MARR_2"/>
    <property type="match status" value="1"/>
</dbReference>
<dbReference type="InterPro" id="IPR036390">
    <property type="entry name" value="WH_DNA-bd_sf"/>
</dbReference>
<dbReference type="Proteomes" id="UP000237684">
    <property type="component" value="Unassembled WGS sequence"/>
</dbReference>
<dbReference type="InterPro" id="IPR039422">
    <property type="entry name" value="MarR/SlyA-like"/>
</dbReference>
<evidence type="ECO:0000313" key="2">
    <source>
        <dbReference type="EMBL" id="PQV63758.1"/>
    </source>
</evidence>
<reference evidence="2 3" key="1">
    <citation type="journal article" date="2018" name="Syst. Appl. Microbiol.">
        <title>Abditibacterium utsteinense sp. nov., the first cultivated member of candidate phylum FBP, isolated from ice-free Antarctic soil samples.</title>
        <authorList>
            <person name="Tahon G."/>
            <person name="Tytgat B."/>
            <person name="Lebbe L."/>
            <person name="Carlier A."/>
            <person name="Willems A."/>
        </authorList>
    </citation>
    <scope>NUCLEOTIDE SEQUENCE [LARGE SCALE GENOMIC DNA]</scope>
    <source>
        <strain evidence="2 3">LMG 29911</strain>
    </source>
</reference>
<dbReference type="InterPro" id="IPR036388">
    <property type="entry name" value="WH-like_DNA-bd_sf"/>
</dbReference>
<organism evidence="2 3">
    <name type="scientific">Abditibacterium utsteinense</name>
    <dbReference type="NCBI Taxonomy" id="1960156"/>
    <lineage>
        <taxon>Bacteria</taxon>
        <taxon>Pseudomonadati</taxon>
        <taxon>Abditibacteriota</taxon>
        <taxon>Abditibacteriia</taxon>
        <taxon>Abditibacteriales</taxon>
        <taxon>Abditibacteriaceae</taxon>
        <taxon>Abditibacterium</taxon>
    </lineage>
</organism>
<proteinExistence type="predicted"/>
<dbReference type="Gene3D" id="1.10.10.10">
    <property type="entry name" value="Winged helix-like DNA-binding domain superfamily/Winged helix DNA-binding domain"/>
    <property type="match status" value="1"/>
</dbReference>